<feature type="transmembrane region" description="Helical" evidence="8">
    <location>
        <begin position="13"/>
        <end position="31"/>
    </location>
</feature>
<name>A0A844FW60_9FIRM</name>
<evidence type="ECO:0000313" key="10">
    <source>
        <dbReference type="Proteomes" id="UP000442619"/>
    </source>
</evidence>
<dbReference type="AlphaFoldDB" id="A0A844FW60"/>
<evidence type="ECO:0000256" key="1">
    <source>
        <dbReference type="ARBA" id="ARBA00004651"/>
    </source>
</evidence>
<dbReference type="Proteomes" id="UP000442619">
    <property type="component" value="Unassembled WGS sequence"/>
</dbReference>
<dbReference type="RefSeq" id="WP_154517962.1">
    <property type="nucleotide sequence ID" value="NZ_VUNM01000030.1"/>
</dbReference>
<accession>A0A844FW60</accession>
<organism evidence="9 10">
    <name type="scientific">Sharpea porci</name>
    <dbReference type="NCBI Taxonomy" id="2652286"/>
    <lineage>
        <taxon>Bacteria</taxon>
        <taxon>Bacillati</taxon>
        <taxon>Bacillota</taxon>
        <taxon>Erysipelotrichia</taxon>
        <taxon>Erysipelotrichales</taxon>
        <taxon>Coprobacillaceae</taxon>
        <taxon>Sharpea</taxon>
    </lineage>
</organism>
<dbReference type="Pfam" id="PF01594">
    <property type="entry name" value="AI-2E_transport"/>
    <property type="match status" value="1"/>
</dbReference>
<evidence type="ECO:0000256" key="4">
    <source>
        <dbReference type="ARBA" id="ARBA00022475"/>
    </source>
</evidence>
<dbReference type="GO" id="GO:0055085">
    <property type="term" value="P:transmembrane transport"/>
    <property type="evidence" value="ECO:0007669"/>
    <property type="project" value="TreeGrafter"/>
</dbReference>
<dbReference type="PANTHER" id="PTHR21716:SF53">
    <property type="entry name" value="PERMEASE PERM-RELATED"/>
    <property type="match status" value="1"/>
</dbReference>
<dbReference type="InterPro" id="IPR002549">
    <property type="entry name" value="AI-2E-like"/>
</dbReference>
<feature type="transmembrane region" description="Helical" evidence="8">
    <location>
        <begin position="85"/>
        <end position="109"/>
    </location>
</feature>
<comment type="subcellular location">
    <subcellularLocation>
        <location evidence="1">Cell membrane</location>
        <topology evidence="1">Multi-pass membrane protein</topology>
    </subcellularLocation>
</comment>
<feature type="transmembrane region" description="Helical" evidence="8">
    <location>
        <begin position="330"/>
        <end position="349"/>
    </location>
</feature>
<protein>
    <submittedName>
        <fullName evidence="9">AI-2E family transporter</fullName>
    </submittedName>
</protein>
<evidence type="ECO:0000256" key="6">
    <source>
        <dbReference type="ARBA" id="ARBA00022989"/>
    </source>
</evidence>
<gene>
    <name evidence="9" type="ORF">FYJ79_10345</name>
</gene>
<proteinExistence type="inferred from homology"/>
<reference evidence="9 10" key="1">
    <citation type="submission" date="2019-08" db="EMBL/GenBank/DDBJ databases">
        <title>In-depth cultivation of the pig gut microbiome towards novel bacterial diversity and tailored functional studies.</title>
        <authorList>
            <person name="Wylensek D."/>
            <person name="Hitch T.C.A."/>
            <person name="Clavel T."/>
        </authorList>
    </citation>
    <scope>NUCLEOTIDE SEQUENCE [LARGE SCALE GENOMIC DNA]</scope>
    <source>
        <strain evidence="9 10">CA-Schmier-601-WT-3</strain>
    </source>
</reference>
<keyword evidence="3" id="KW-0813">Transport</keyword>
<evidence type="ECO:0000313" key="9">
    <source>
        <dbReference type="EMBL" id="MST89964.1"/>
    </source>
</evidence>
<evidence type="ECO:0000256" key="5">
    <source>
        <dbReference type="ARBA" id="ARBA00022692"/>
    </source>
</evidence>
<dbReference type="GO" id="GO:0005886">
    <property type="term" value="C:plasma membrane"/>
    <property type="evidence" value="ECO:0007669"/>
    <property type="project" value="UniProtKB-SubCell"/>
</dbReference>
<feature type="transmembrane region" description="Helical" evidence="8">
    <location>
        <begin position="185"/>
        <end position="205"/>
    </location>
</feature>
<evidence type="ECO:0000256" key="8">
    <source>
        <dbReference type="SAM" id="Phobius"/>
    </source>
</evidence>
<sequence>MDKHRDFIEQNKVIFYIIFAILFSYVIYNLSDVLDVAGQFLGLFKPLFIAIVIAFIANIPMRHFEIWLAKLQKKIGKTHFSKGTLRALAITITFLLALLIVIIFSSIVVPRIAESIYLIMNNLDSYITRLTNFINKWATKFHTNYRISRSEVSRLFTTANISGVLSTLLGWFSDDSSNVSTVVNSVGSTFVTAITAFFMSLYLLSNKERHIAQLRKLVLYIFGKDLSIKLFQNSGEANRYFNSFISGQVLEAAIFMLETYVVMRIFAFPFPELIASAAFIFAFIPMFGGFFTFVIGIVLTAAAKSSSTILFAIIFICLQQFEGNFVYPKIVGRSVGISGLFVLLGLTVFGGLFGFIGVLLAVPLTALVYAWVARFVNSRLKERKIKIKNNKVYENETVIYDPEDDKNKKMISETKNQA</sequence>
<keyword evidence="10" id="KW-1185">Reference proteome</keyword>
<dbReference type="EMBL" id="VUNM01000030">
    <property type="protein sequence ID" value="MST89964.1"/>
    <property type="molecule type" value="Genomic_DNA"/>
</dbReference>
<keyword evidence="7 8" id="KW-0472">Membrane</keyword>
<keyword evidence="5 8" id="KW-0812">Transmembrane</keyword>
<evidence type="ECO:0000256" key="7">
    <source>
        <dbReference type="ARBA" id="ARBA00023136"/>
    </source>
</evidence>
<comment type="caution">
    <text evidence="9">The sequence shown here is derived from an EMBL/GenBank/DDBJ whole genome shotgun (WGS) entry which is preliminary data.</text>
</comment>
<feature type="transmembrane region" description="Helical" evidence="8">
    <location>
        <begin position="43"/>
        <end position="64"/>
    </location>
</feature>
<keyword evidence="4" id="KW-1003">Cell membrane</keyword>
<dbReference type="PANTHER" id="PTHR21716">
    <property type="entry name" value="TRANSMEMBRANE PROTEIN"/>
    <property type="match status" value="1"/>
</dbReference>
<evidence type="ECO:0000256" key="2">
    <source>
        <dbReference type="ARBA" id="ARBA00009773"/>
    </source>
</evidence>
<evidence type="ECO:0000256" key="3">
    <source>
        <dbReference type="ARBA" id="ARBA00022448"/>
    </source>
</evidence>
<comment type="similarity">
    <text evidence="2">Belongs to the autoinducer-2 exporter (AI-2E) (TC 2.A.86) family.</text>
</comment>
<keyword evidence="6 8" id="KW-1133">Transmembrane helix</keyword>
<feature type="transmembrane region" description="Helical" evidence="8">
    <location>
        <begin position="355"/>
        <end position="376"/>
    </location>
</feature>